<name>A0A1Y2CDE6_9FUNG</name>
<comment type="caution">
    <text evidence="2">The sequence shown here is derived from an EMBL/GenBank/DDBJ whole genome shotgun (WGS) entry which is preliminary data.</text>
</comment>
<feature type="region of interest" description="Disordered" evidence="1">
    <location>
        <begin position="95"/>
        <end position="135"/>
    </location>
</feature>
<gene>
    <name evidence="2" type="ORF">BCR33DRAFT_716406</name>
</gene>
<evidence type="ECO:0000313" key="2">
    <source>
        <dbReference type="EMBL" id="ORY45052.1"/>
    </source>
</evidence>
<evidence type="ECO:0000313" key="3">
    <source>
        <dbReference type="Proteomes" id="UP000193642"/>
    </source>
</evidence>
<dbReference type="Proteomes" id="UP000193642">
    <property type="component" value="Unassembled WGS sequence"/>
</dbReference>
<reference evidence="2 3" key="1">
    <citation type="submission" date="2016-07" db="EMBL/GenBank/DDBJ databases">
        <title>Pervasive Adenine N6-methylation of Active Genes in Fungi.</title>
        <authorList>
            <consortium name="DOE Joint Genome Institute"/>
            <person name="Mondo S.J."/>
            <person name="Dannebaum R.O."/>
            <person name="Kuo R.C."/>
            <person name="Labutti K."/>
            <person name="Haridas S."/>
            <person name="Kuo A."/>
            <person name="Salamov A."/>
            <person name="Ahrendt S.R."/>
            <person name="Lipzen A."/>
            <person name="Sullivan W."/>
            <person name="Andreopoulos W.B."/>
            <person name="Clum A."/>
            <person name="Lindquist E."/>
            <person name="Daum C."/>
            <person name="Ramamoorthy G.K."/>
            <person name="Gryganskyi A."/>
            <person name="Culley D."/>
            <person name="Magnuson J.K."/>
            <person name="James T.Y."/>
            <person name="O'Malley M.A."/>
            <person name="Stajich J.E."/>
            <person name="Spatafora J.W."/>
            <person name="Visel A."/>
            <person name="Grigoriev I.V."/>
        </authorList>
    </citation>
    <scope>NUCLEOTIDE SEQUENCE [LARGE SCALE GENOMIC DNA]</scope>
    <source>
        <strain evidence="2 3">JEL800</strain>
    </source>
</reference>
<proteinExistence type="predicted"/>
<sequence length="305" mass="31983">MESMKPLSRPVQQPAGGNKPWLRANNQIVSINSSKPIPPQPILPPTALPVPPVVTNASPKRSYDAAFSLTSVNAVKAPTDSFVPMPSKVDVQPVVLPPMSTGQRPVPMGAGSKPWLKRPTPQQPQQPGAQPGKMTVASMVATPTPEPEIRDTVKSTTNASSNIPPVKGGLVGHSGSGVVNQNNPWLRQTTSNLKNVSDTANVGHVISQVGLVQPQLQIQQPIQQTRKPWLSNTSGSNVPPTSGAPVGISSGGPSKKPWMKANTFSVTSQASQSVKTNLKCPVCDIIMPLGSLKGMLCDGCIASFG</sequence>
<dbReference type="AlphaFoldDB" id="A0A1Y2CDE6"/>
<evidence type="ECO:0000256" key="1">
    <source>
        <dbReference type="SAM" id="MobiDB-lite"/>
    </source>
</evidence>
<feature type="region of interest" description="Disordered" evidence="1">
    <location>
        <begin position="228"/>
        <end position="255"/>
    </location>
</feature>
<feature type="compositionally biased region" description="Low complexity" evidence="1">
    <location>
        <begin position="119"/>
        <end position="131"/>
    </location>
</feature>
<organism evidence="2 3">
    <name type="scientific">Rhizoclosmatium globosum</name>
    <dbReference type="NCBI Taxonomy" id="329046"/>
    <lineage>
        <taxon>Eukaryota</taxon>
        <taxon>Fungi</taxon>
        <taxon>Fungi incertae sedis</taxon>
        <taxon>Chytridiomycota</taxon>
        <taxon>Chytridiomycota incertae sedis</taxon>
        <taxon>Chytridiomycetes</taxon>
        <taxon>Chytridiales</taxon>
        <taxon>Chytriomycetaceae</taxon>
        <taxon>Rhizoclosmatium</taxon>
    </lineage>
</organism>
<protein>
    <submittedName>
        <fullName evidence="2">Uncharacterized protein</fullName>
    </submittedName>
</protein>
<accession>A0A1Y2CDE6</accession>
<keyword evidence="3" id="KW-1185">Reference proteome</keyword>
<dbReference type="EMBL" id="MCGO01000020">
    <property type="protein sequence ID" value="ORY45052.1"/>
    <property type="molecule type" value="Genomic_DNA"/>
</dbReference>
<feature type="region of interest" description="Disordered" evidence="1">
    <location>
        <begin position="1"/>
        <end position="27"/>
    </location>
</feature>
<feature type="compositionally biased region" description="Polar residues" evidence="1">
    <location>
        <begin position="230"/>
        <end position="240"/>
    </location>
</feature>